<evidence type="ECO:0000313" key="3">
    <source>
        <dbReference type="Proteomes" id="UP000321926"/>
    </source>
</evidence>
<name>A0A5C8KDZ7_9BACT</name>
<reference evidence="2 3" key="1">
    <citation type="submission" date="2019-08" db="EMBL/GenBank/DDBJ databases">
        <authorList>
            <person name="Shi S."/>
        </authorList>
    </citation>
    <scope>NUCLEOTIDE SEQUENCE [LARGE SCALE GENOMIC DNA]</scope>
    <source>
        <strain evidence="2 3">GY10130</strain>
    </source>
</reference>
<keyword evidence="3" id="KW-1185">Reference proteome</keyword>
<organism evidence="2 3">
    <name type="scientific">Pontibacter qinzhouensis</name>
    <dbReference type="NCBI Taxonomy" id="2603253"/>
    <lineage>
        <taxon>Bacteria</taxon>
        <taxon>Pseudomonadati</taxon>
        <taxon>Bacteroidota</taxon>
        <taxon>Cytophagia</taxon>
        <taxon>Cytophagales</taxon>
        <taxon>Hymenobacteraceae</taxon>
        <taxon>Pontibacter</taxon>
    </lineage>
</organism>
<protein>
    <submittedName>
        <fullName evidence="2">PorT family protein</fullName>
    </submittedName>
</protein>
<gene>
    <name evidence="2" type="ORF">FVR03_00720</name>
</gene>
<comment type="caution">
    <text evidence="2">The sequence shown here is derived from an EMBL/GenBank/DDBJ whole genome shotgun (WGS) entry which is preliminary data.</text>
</comment>
<dbReference type="InterPro" id="IPR025665">
    <property type="entry name" value="Beta-barrel_OMP_2"/>
</dbReference>
<evidence type="ECO:0000259" key="1">
    <source>
        <dbReference type="Pfam" id="PF13568"/>
    </source>
</evidence>
<sequence length="204" mass="22700">MKKLSFLFCFISTTIFFNLEVQAQEAQSFGFKVGVAVGTLSHQPSLNPQPGLQVGAFAKLGGRDRPFFKGEALFTQKGSRTWGSDPTDNFRLYYFDLPLMLGTDLYKGVTVTAGIQPSLLLAGTHRSEENGNTNSRGIRSDLQKFDYSLLVGAEYFVRENMLVGLRYNHGFVPIQSLRGQFTINNQGRTLANHVVTAYLGFVLR</sequence>
<dbReference type="EMBL" id="VRTY01000002">
    <property type="protein sequence ID" value="TXK52612.1"/>
    <property type="molecule type" value="Genomic_DNA"/>
</dbReference>
<dbReference type="OrthoDB" id="947434at2"/>
<dbReference type="Proteomes" id="UP000321926">
    <property type="component" value="Unassembled WGS sequence"/>
</dbReference>
<dbReference type="Pfam" id="PF13568">
    <property type="entry name" value="OMP_b-brl_2"/>
    <property type="match status" value="1"/>
</dbReference>
<dbReference type="RefSeq" id="WP_147919838.1">
    <property type="nucleotide sequence ID" value="NZ_VRTY01000002.1"/>
</dbReference>
<proteinExistence type="predicted"/>
<dbReference type="AlphaFoldDB" id="A0A5C8KDZ7"/>
<accession>A0A5C8KDZ7</accession>
<evidence type="ECO:0000313" key="2">
    <source>
        <dbReference type="EMBL" id="TXK52612.1"/>
    </source>
</evidence>
<feature type="domain" description="Outer membrane protein beta-barrel" evidence="1">
    <location>
        <begin position="22"/>
        <end position="174"/>
    </location>
</feature>